<dbReference type="InterPro" id="IPR000178">
    <property type="entry name" value="TF_IF2_bacterial-like"/>
</dbReference>
<feature type="binding site" evidence="8">
    <location>
        <begin position="452"/>
        <end position="455"/>
    </location>
    <ligand>
        <name>GTP</name>
        <dbReference type="ChEBI" id="CHEBI:37565"/>
    </ligand>
</feature>
<sequence>MAEVTVKQLAADVGAPVDRLLKQIVEAGLKARSENDAVTSDEKQQLLAYLRKTHGEAEAEPRKITLKRKTTTTLKAGKAKTVNVEVRKRRTYIKRAELQPEPEAEAPAPEEPVQAPAAEQAPVEEAPKVAAEAAPAEASETEAPAAAEAEAKAKAAPEPAAEPAIEAEDIPMPPPEDEGRDRKPKKKKEKVRERGDDIEEGKPKKKQAGHRGPRSRPVEEPVVLSEDEEETTLRKPLRAKKKPKEKRHAFERPTKPMVREVQIPETITVGDLAQRMAVKSADVIKTLMGMGVMATINQALDQETAILVTEELGHKPKAVSEDAFEEEVLSEITGPDEGKEKIKRAPVVSVMGHVDHGKTSLLDHIRRAKVAAGESGGITQHIGAYHVETEHGMVSFLDTPGHAAFTAMRARGAQCTDIVILVVAADDGVMPQTKEAVEHARSAGVPIVVAINKMDKEEADPDRIKNELSALDVIPEDWGGDVQFVPVSAHTGMGIDDLLEAVLLQAEILELEASPDAAAKGVVVESSLERGRGSVATVLVQNGTLRQGDMVVAGSFFGKVRAMTDEAGRQVKEAGPSIPVEILGLNGTPDAGDEFFAVADEKKAKELAEFRQTREREQRLQRQQAAKLENMFENMGKDEVKTLNVVLKTDVRGSLEAITKALQDLGNDEVQVKIVSSGVGGIAETDVSLAMATNAVIFGFNVRADTASKRLVEQEGLDLRYYSIIYNLIDDVKAALTGMLKPEFREDIVGIADVRDVFRSPKFGQVAGCMVTEGTVYRNKPIRVLRDNVVIFEGELESLRRFKDDVAEVRNGMECGIGVKGYDVKVGDQIEVFDRVRVERQLESTGA</sequence>
<evidence type="ECO:0000256" key="7">
    <source>
        <dbReference type="ARBA" id="ARBA00023134"/>
    </source>
</evidence>
<dbReference type="Gene3D" id="3.40.50.300">
    <property type="entry name" value="P-loop containing nucleotide triphosphate hydrolases"/>
    <property type="match status" value="1"/>
</dbReference>
<dbReference type="NCBIfam" id="TIGR00487">
    <property type="entry name" value="IF-2"/>
    <property type="match status" value="1"/>
</dbReference>
<keyword evidence="3 8" id="KW-0963">Cytoplasm</keyword>
<evidence type="ECO:0000313" key="13">
    <source>
        <dbReference type="Proteomes" id="UP000253647"/>
    </source>
</evidence>
<dbReference type="GO" id="GO:0005829">
    <property type="term" value="C:cytosol"/>
    <property type="evidence" value="ECO:0007669"/>
    <property type="project" value="TreeGrafter"/>
</dbReference>
<evidence type="ECO:0000256" key="1">
    <source>
        <dbReference type="ARBA" id="ARBA00007733"/>
    </source>
</evidence>
<keyword evidence="6 8" id="KW-0648">Protein biosynthesis</keyword>
<dbReference type="InterPro" id="IPR053905">
    <property type="entry name" value="EF-G-like_DII"/>
</dbReference>
<dbReference type="Gene3D" id="2.40.30.10">
    <property type="entry name" value="Translation factors"/>
    <property type="match status" value="2"/>
</dbReference>
<keyword evidence="7 8" id="KW-0342">GTP-binding</keyword>
<feature type="binding site" evidence="8">
    <location>
        <begin position="398"/>
        <end position="402"/>
    </location>
    <ligand>
        <name>GTP</name>
        <dbReference type="ChEBI" id="CHEBI:37565"/>
    </ligand>
</feature>
<feature type="compositionally biased region" description="Low complexity" evidence="10">
    <location>
        <begin position="99"/>
        <end position="148"/>
    </location>
</feature>
<dbReference type="InterPro" id="IPR036925">
    <property type="entry name" value="TIF_IF2_dom3_sf"/>
</dbReference>
<dbReference type="NCBIfam" id="TIGR00231">
    <property type="entry name" value="small_GTP"/>
    <property type="match status" value="1"/>
</dbReference>
<dbReference type="EMBL" id="QPJI01000002">
    <property type="protein sequence ID" value="RCW73604.1"/>
    <property type="molecule type" value="Genomic_DNA"/>
</dbReference>
<feature type="domain" description="Tr-type G" evidence="11">
    <location>
        <begin position="343"/>
        <end position="510"/>
    </location>
</feature>
<proteinExistence type="inferred from homology"/>
<dbReference type="PANTHER" id="PTHR43381:SF5">
    <property type="entry name" value="TR-TYPE G DOMAIN-CONTAINING PROTEIN"/>
    <property type="match status" value="1"/>
</dbReference>
<comment type="subcellular location">
    <subcellularLocation>
        <location evidence="8">Cytoplasm</location>
    </subcellularLocation>
</comment>
<protein>
    <recommendedName>
        <fullName evidence="2 8">Translation initiation factor IF-2</fullName>
    </recommendedName>
</protein>
<keyword evidence="5 8" id="KW-0547">Nucleotide-binding</keyword>
<comment type="function">
    <text evidence="8 9">One of the essential components for the initiation of protein synthesis. Protects formylmethionyl-tRNA from spontaneous hydrolysis and promotes its binding to the 30S ribosomal subunits. Also involved in the hydrolysis of GTP during the formation of the 70S ribosomal complex.</text>
</comment>
<dbReference type="Proteomes" id="UP000253647">
    <property type="component" value="Unassembled WGS sequence"/>
</dbReference>
<dbReference type="SUPFAM" id="SSF50447">
    <property type="entry name" value="Translation proteins"/>
    <property type="match status" value="2"/>
</dbReference>
<evidence type="ECO:0000259" key="11">
    <source>
        <dbReference type="PROSITE" id="PS51722"/>
    </source>
</evidence>
<dbReference type="HAMAP" id="MF_00100_B">
    <property type="entry name" value="IF_2_B"/>
    <property type="match status" value="1"/>
</dbReference>
<gene>
    <name evidence="8" type="primary">infB</name>
    <name evidence="12" type="ORF">DET61_102324</name>
</gene>
<dbReference type="Pfam" id="PF04760">
    <property type="entry name" value="IF2_N"/>
    <property type="match status" value="2"/>
</dbReference>
<dbReference type="Gene3D" id="3.40.50.10050">
    <property type="entry name" value="Translation initiation factor IF- 2, domain 3"/>
    <property type="match status" value="1"/>
</dbReference>
<dbReference type="SUPFAM" id="SSF52156">
    <property type="entry name" value="Initiation factor IF2/eIF5b, domain 3"/>
    <property type="match status" value="1"/>
</dbReference>
<dbReference type="InterPro" id="IPR009000">
    <property type="entry name" value="Transl_B-barrel_sf"/>
</dbReference>
<evidence type="ECO:0000256" key="9">
    <source>
        <dbReference type="RuleBase" id="RU000644"/>
    </source>
</evidence>
<dbReference type="PROSITE" id="PS51722">
    <property type="entry name" value="G_TR_2"/>
    <property type="match status" value="1"/>
</dbReference>
<dbReference type="CDD" id="cd03692">
    <property type="entry name" value="mtIF2_IVc"/>
    <property type="match status" value="1"/>
</dbReference>
<dbReference type="InterPro" id="IPR044145">
    <property type="entry name" value="IF2_II"/>
</dbReference>
<evidence type="ECO:0000256" key="10">
    <source>
        <dbReference type="SAM" id="MobiDB-lite"/>
    </source>
</evidence>
<dbReference type="InterPro" id="IPR015760">
    <property type="entry name" value="TIF_IF2"/>
</dbReference>
<dbReference type="InterPro" id="IPR000795">
    <property type="entry name" value="T_Tr_GTP-bd_dom"/>
</dbReference>
<dbReference type="CDD" id="cd01887">
    <property type="entry name" value="IF2_eIF5B"/>
    <property type="match status" value="1"/>
</dbReference>
<dbReference type="InterPro" id="IPR009061">
    <property type="entry name" value="DNA-bd_dom_put_sf"/>
</dbReference>
<dbReference type="InterPro" id="IPR027417">
    <property type="entry name" value="P-loop_NTPase"/>
</dbReference>
<dbReference type="SUPFAM" id="SSF52540">
    <property type="entry name" value="P-loop containing nucleoside triphosphate hydrolases"/>
    <property type="match status" value="1"/>
</dbReference>
<dbReference type="Pfam" id="PF08364">
    <property type="entry name" value="IF2_assoc"/>
    <property type="match status" value="1"/>
</dbReference>
<dbReference type="CDD" id="cd03702">
    <property type="entry name" value="IF2_mtIF2_II"/>
    <property type="match status" value="1"/>
</dbReference>
<feature type="region of interest" description="Disordered" evidence="10">
    <location>
        <begin position="93"/>
        <end position="252"/>
    </location>
</feature>
<feature type="compositionally biased region" description="Basic residues" evidence="10">
    <location>
        <begin position="203"/>
        <end position="214"/>
    </location>
</feature>
<dbReference type="Pfam" id="PF00009">
    <property type="entry name" value="GTP_EFTU"/>
    <property type="match status" value="1"/>
</dbReference>
<feature type="compositionally biased region" description="Basic residues" evidence="10">
    <location>
        <begin position="235"/>
        <end position="247"/>
    </location>
</feature>
<dbReference type="SUPFAM" id="SSF46955">
    <property type="entry name" value="Putative DNA-binding domain"/>
    <property type="match status" value="1"/>
</dbReference>
<evidence type="ECO:0000256" key="3">
    <source>
        <dbReference type="ARBA" id="ARBA00022490"/>
    </source>
</evidence>
<dbReference type="PROSITE" id="PS01176">
    <property type="entry name" value="IF2"/>
    <property type="match status" value="1"/>
</dbReference>
<evidence type="ECO:0000256" key="5">
    <source>
        <dbReference type="ARBA" id="ARBA00022741"/>
    </source>
</evidence>
<dbReference type="PANTHER" id="PTHR43381">
    <property type="entry name" value="TRANSLATION INITIATION FACTOR IF-2-RELATED"/>
    <property type="match status" value="1"/>
</dbReference>
<dbReference type="GO" id="GO:0005525">
    <property type="term" value="F:GTP binding"/>
    <property type="evidence" value="ECO:0007669"/>
    <property type="project" value="UniProtKB-KW"/>
</dbReference>
<reference evidence="12 13" key="1">
    <citation type="submission" date="2018-07" db="EMBL/GenBank/DDBJ databases">
        <title>Freshwater and sediment microbial communities from various areas in North America, analyzing microbe dynamics in response to fracking.</title>
        <authorList>
            <person name="Lamendella R."/>
        </authorList>
    </citation>
    <scope>NUCLEOTIDE SEQUENCE [LARGE SCALE GENOMIC DNA]</scope>
    <source>
        <strain evidence="12 13">105B</strain>
    </source>
</reference>
<feature type="region of interest" description="G-domain" evidence="8">
    <location>
        <begin position="346"/>
        <end position="494"/>
    </location>
</feature>
<dbReference type="InterPro" id="IPR006847">
    <property type="entry name" value="IF2_N"/>
</dbReference>
<dbReference type="InterPro" id="IPR005225">
    <property type="entry name" value="Small_GTP-bd"/>
</dbReference>
<dbReference type="Gene3D" id="3.30.56.50">
    <property type="entry name" value="Putative DNA-binding domain, N-terminal subdomain of bacterial translation initiation factor IF2"/>
    <property type="match status" value="1"/>
</dbReference>
<dbReference type="FunFam" id="2.40.30.10:FF:000008">
    <property type="entry name" value="Translation initiation factor IF-2"/>
    <property type="match status" value="1"/>
</dbReference>
<dbReference type="InterPro" id="IPR023115">
    <property type="entry name" value="TIF_IF2_dom3"/>
</dbReference>
<dbReference type="InterPro" id="IPR013575">
    <property type="entry name" value="IF2_assoc_dom_bac"/>
</dbReference>
<dbReference type="Pfam" id="PF11987">
    <property type="entry name" value="IF-2"/>
    <property type="match status" value="1"/>
</dbReference>
<evidence type="ECO:0000256" key="4">
    <source>
        <dbReference type="ARBA" id="ARBA00022540"/>
    </source>
</evidence>
<evidence type="ECO:0000256" key="6">
    <source>
        <dbReference type="ARBA" id="ARBA00022917"/>
    </source>
</evidence>
<organism evidence="12 13">
    <name type="scientific">Marinobacter nauticus</name>
    <name type="common">Marinobacter hydrocarbonoclasticus</name>
    <name type="synonym">Marinobacter aquaeolei</name>
    <dbReference type="NCBI Taxonomy" id="2743"/>
    <lineage>
        <taxon>Bacteria</taxon>
        <taxon>Pseudomonadati</taxon>
        <taxon>Pseudomonadota</taxon>
        <taxon>Gammaproteobacteria</taxon>
        <taxon>Pseudomonadales</taxon>
        <taxon>Marinobacteraceae</taxon>
        <taxon>Marinobacter</taxon>
    </lineage>
</organism>
<keyword evidence="4 8" id="KW-0396">Initiation factor</keyword>
<dbReference type="FunFam" id="2.40.30.10:FF:000007">
    <property type="entry name" value="Translation initiation factor IF-2"/>
    <property type="match status" value="1"/>
</dbReference>
<dbReference type="FunFam" id="3.40.50.300:FF:000019">
    <property type="entry name" value="Translation initiation factor IF-2"/>
    <property type="match status" value="1"/>
</dbReference>
<dbReference type="GO" id="GO:0003743">
    <property type="term" value="F:translation initiation factor activity"/>
    <property type="evidence" value="ECO:0007669"/>
    <property type="project" value="UniProtKB-UniRule"/>
</dbReference>
<comment type="similarity">
    <text evidence="1 8 9">Belongs to the TRAFAC class translation factor GTPase superfamily. Classic translation factor GTPase family. IF-2 subfamily.</text>
</comment>
<feature type="binding site" evidence="8">
    <location>
        <begin position="352"/>
        <end position="359"/>
    </location>
    <ligand>
        <name>GTP</name>
        <dbReference type="ChEBI" id="CHEBI:37565"/>
    </ligand>
</feature>
<accession>A0A368Y5W3</accession>
<dbReference type="Pfam" id="PF22042">
    <property type="entry name" value="EF-G_D2"/>
    <property type="match status" value="1"/>
</dbReference>
<name>A0A368Y5W3_MARNT</name>
<dbReference type="RefSeq" id="WP_114433911.1">
    <property type="nucleotide sequence ID" value="NZ_QPJI01000002.1"/>
</dbReference>
<dbReference type="GO" id="GO:0003924">
    <property type="term" value="F:GTPase activity"/>
    <property type="evidence" value="ECO:0007669"/>
    <property type="project" value="UniProtKB-UniRule"/>
</dbReference>
<comment type="caution">
    <text evidence="12">The sequence shown here is derived from an EMBL/GenBank/DDBJ whole genome shotgun (WGS) entry which is preliminary data.</text>
</comment>
<dbReference type="FunFam" id="3.40.50.10050:FF:000001">
    <property type="entry name" value="Translation initiation factor IF-2"/>
    <property type="match status" value="1"/>
</dbReference>
<dbReference type="AlphaFoldDB" id="A0A368Y5W3"/>
<evidence type="ECO:0000256" key="8">
    <source>
        <dbReference type="HAMAP-Rule" id="MF_00100"/>
    </source>
</evidence>
<evidence type="ECO:0000256" key="2">
    <source>
        <dbReference type="ARBA" id="ARBA00020675"/>
    </source>
</evidence>
<evidence type="ECO:0000313" key="12">
    <source>
        <dbReference type="EMBL" id="RCW73604.1"/>
    </source>
</evidence>